<evidence type="ECO:0000313" key="13">
    <source>
        <dbReference type="Proteomes" id="UP000217895"/>
    </source>
</evidence>
<dbReference type="CDD" id="cd16922">
    <property type="entry name" value="HATPase_EvgS-ArcB-TorS-like"/>
    <property type="match status" value="1"/>
</dbReference>
<organism evidence="12 13">
    <name type="scientific">Leptolyngbya boryana NIES-2135</name>
    <dbReference type="NCBI Taxonomy" id="1973484"/>
    <lineage>
        <taxon>Bacteria</taxon>
        <taxon>Bacillati</taxon>
        <taxon>Cyanobacteriota</taxon>
        <taxon>Cyanophyceae</taxon>
        <taxon>Leptolyngbyales</taxon>
        <taxon>Leptolyngbyaceae</taxon>
        <taxon>Leptolyngbya group</taxon>
        <taxon>Leptolyngbya</taxon>
    </lineage>
</organism>
<dbReference type="InterPro" id="IPR003661">
    <property type="entry name" value="HisK_dim/P_dom"/>
</dbReference>
<dbReference type="InterPro" id="IPR005467">
    <property type="entry name" value="His_kinase_dom"/>
</dbReference>
<dbReference type="Pfam" id="PF00512">
    <property type="entry name" value="HisKA"/>
    <property type="match status" value="1"/>
</dbReference>
<keyword evidence="6 12" id="KW-0418">Kinase</keyword>
<comment type="similarity">
    <text evidence="2">In the N-terminal section; belongs to the phytochrome family.</text>
</comment>
<dbReference type="NCBIfam" id="TIGR00229">
    <property type="entry name" value="sensory_box"/>
    <property type="match status" value="1"/>
</dbReference>
<reference evidence="12 13" key="1">
    <citation type="submission" date="2017-06" db="EMBL/GenBank/DDBJ databases">
        <title>Genome sequencing of cyanobaciteial culture collection at National Institute for Environmental Studies (NIES).</title>
        <authorList>
            <person name="Hirose Y."/>
            <person name="Shimura Y."/>
            <person name="Fujisawa T."/>
            <person name="Nakamura Y."/>
            <person name="Kawachi M."/>
        </authorList>
    </citation>
    <scope>NUCLEOTIDE SEQUENCE [LARGE SCALE GENOMIC DNA]</scope>
    <source>
        <strain evidence="12 13">NIES-2135</strain>
    </source>
</reference>
<evidence type="ECO:0000256" key="2">
    <source>
        <dbReference type="ARBA" id="ARBA00006402"/>
    </source>
</evidence>
<evidence type="ECO:0000256" key="3">
    <source>
        <dbReference type="ARBA" id="ARBA00012438"/>
    </source>
</evidence>
<evidence type="ECO:0000313" key="12">
    <source>
        <dbReference type="EMBL" id="BAY57498.1"/>
    </source>
</evidence>
<dbReference type="InterPro" id="IPR036890">
    <property type="entry name" value="HATPase_C_sf"/>
</dbReference>
<comment type="catalytic activity">
    <reaction evidence="1">
        <text>ATP + protein L-histidine = ADP + protein N-phospho-L-histidine.</text>
        <dbReference type="EC" id="2.7.13.3"/>
    </reaction>
</comment>
<evidence type="ECO:0000256" key="5">
    <source>
        <dbReference type="ARBA" id="ARBA00022679"/>
    </source>
</evidence>
<dbReference type="PROSITE" id="PS50109">
    <property type="entry name" value="HIS_KIN"/>
    <property type="match status" value="1"/>
</dbReference>
<sequence length="443" mass="50456">MEAFDNTLLSNYIQTVQQRTQVLYKNTKDSKQSSASIEDCLEELFSALEELSIAEEELRQQNEMLIAAQSEIEAERQRYQELFEFAPDAYLITDLYGIIREANRVALQQFNIAHRHLIQKPLISFIPEHQRQAFRSILNQLPMIYRVQEWEVMVCGRKREPFIAAITVEAVLDQQGKATALRWLIRDITNRKRTEAQLQDTQLQNLELIEIDRLKDQFMATISHELRTPMNAILGFSRLIGDRVALLGDGRLNQMVDHVVRNSHHLLAMIEELLDFSKLKSRKLELRPAGFDLVQIASETIQDLRCLAEQKGLALELDCSQDSLPIVNDPGRIRQILVNLISNAVKFTDSGLVTVGFWEAPEGRILIVVQDTGIGIDVADQENIFQEFWQVNQSRTRQVGGTGLGLAIVHALVELMDGSISIHSKVDQGTTIRVELPRRIAPL</sequence>
<keyword evidence="13" id="KW-1185">Reference proteome</keyword>
<dbReference type="Pfam" id="PF00989">
    <property type="entry name" value="PAS"/>
    <property type="match status" value="1"/>
</dbReference>
<dbReference type="AlphaFoldDB" id="A0A1Z4JLI5"/>
<evidence type="ECO:0000256" key="7">
    <source>
        <dbReference type="ARBA" id="ARBA00023012"/>
    </source>
</evidence>
<dbReference type="InterPro" id="IPR003594">
    <property type="entry name" value="HATPase_dom"/>
</dbReference>
<dbReference type="PRINTS" id="PR00344">
    <property type="entry name" value="BCTRLSENSOR"/>
</dbReference>
<dbReference type="SMART" id="SM00387">
    <property type="entry name" value="HATPase_c"/>
    <property type="match status" value="1"/>
</dbReference>
<dbReference type="Proteomes" id="UP000217895">
    <property type="component" value="Chromosome"/>
</dbReference>
<keyword evidence="9" id="KW-0175">Coiled coil</keyword>
<dbReference type="Gene3D" id="3.30.450.20">
    <property type="entry name" value="PAS domain"/>
    <property type="match status" value="1"/>
</dbReference>
<dbReference type="GO" id="GO:0006355">
    <property type="term" value="P:regulation of DNA-templated transcription"/>
    <property type="evidence" value="ECO:0007669"/>
    <property type="project" value="InterPro"/>
</dbReference>
<evidence type="ECO:0000259" key="11">
    <source>
        <dbReference type="PROSITE" id="PS50113"/>
    </source>
</evidence>
<dbReference type="EC" id="2.7.13.3" evidence="3"/>
<keyword evidence="7" id="KW-0902">Two-component regulatory system</keyword>
<dbReference type="EMBL" id="AP018203">
    <property type="protein sequence ID" value="BAY57498.1"/>
    <property type="molecule type" value="Genomic_DNA"/>
</dbReference>
<dbReference type="SUPFAM" id="SSF47384">
    <property type="entry name" value="Homodimeric domain of signal transducing histidine kinase"/>
    <property type="match status" value="1"/>
</dbReference>
<accession>A0A1Z4JLI5</accession>
<dbReference type="InterPro" id="IPR035965">
    <property type="entry name" value="PAS-like_dom_sf"/>
</dbReference>
<keyword evidence="4" id="KW-0597">Phosphoprotein</keyword>
<evidence type="ECO:0000256" key="4">
    <source>
        <dbReference type="ARBA" id="ARBA00022553"/>
    </source>
</evidence>
<dbReference type="CDD" id="cd00082">
    <property type="entry name" value="HisKA"/>
    <property type="match status" value="1"/>
</dbReference>
<feature type="domain" description="Histidine kinase" evidence="10">
    <location>
        <begin position="221"/>
        <end position="440"/>
    </location>
</feature>
<dbReference type="InterPro" id="IPR000014">
    <property type="entry name" value="PAS"/>
</dbReference>
<feature type="coiled-coil region" evidence="9">
    <location>
        <begin position="37"/>
        <end position="78"/>
    </location>
</feature>
<dbReference type="SUPFAM" id="SSF55785">
    <property type="entry name" value="PYP-like sensor domain (PAS domain)"/>
    <property type="match status" value="1"/>
</dbReference>
<evidence type="ECO:0000256" key="1">
    <source>
        <dbReference type="ARBA" id="ARBA00000085"/>
    </source>
</evidence>
<evidence type="ECO:0000256" key="8">
    <source>
        <dbReference type="ARBA" id="ARBA00074306"/>
    </source>
</evidence>
<evidence type="ECO:0000256" key="9">
    <source>
        <dbReference type="SAM" id="Coils"/>
    </source>
</evidence>
<protein>
    <recommendedName>
        <fullName evidence="8">Circadian input-output histidine kinase CikA</fullName>
        <ecNumber evidence="3">2.7.13.3</ecNumber>
    </recommendedName>
</protein>
<dbReference type="InterPro" id="IPR004358">
    <property type="entry name" value="Sig_transdc_His_kin-like_C"/>
</dbReference>
<dbReference type="SMART" id="SM00091">
    <property type="entry name" value="PAS"/>
    <property type="match status" value="1"/>
</dbReference>
<dbReference type="GO" id="GO:0000155">
    <property type="term" value="F:phosphorelay sensor kinase activity"/>
    <property type="evidence" value="ECO:0007669"/>
    <property type="project" value="InterPro"/>
</dbReference>
<dbReference type="SUPFAM" id="SSF55874">
    <property type="entry name" value="ATPase domain of HSP90 chaperone/DNA topoisomerase II/histidine kinase"/>
    <property type="match status" value="1"/>
</dbReference>
<dbReference type="InterPro" id="IPR000700">
    <property type="entry name" value="PAS-assoc_C"/>
</dbReference>
<dbReference type="CDD" id="cd00130">
    <property type="entry name" value="PAS"/>
    <property type="match status" value="1"/>
</dbReference>
<dbReference type="Gene3D" id="1.10.287.130">
    <property type="match status" value="1"/>
</dbReference>
<gene>
    <name evidence="12" type="ORF">NIES2135_43640</name>
</gene>
<dbReference type="PROSITE" id="PS50113">
    <property type="entry name" value="PAC"/>
    <property type="match status" value="1"/>
</dbReference>
<dbReference type="InterPro" id="IPR013767">
    <property type="entry name" value="PAS_fold"/>
</dbReference>
<name>A0A1Z4JLI5_LEPBY</name>
<evidence type="ECO:0000259" key="10">
    <source>
        <dbReference type="PROSITE" id="PS50109"/>
    </source>
</evidence>
<feature type="domain" description="PAC" evidence="11">
    <location>
        <begin position="148"/>
        <end position="200"/>
    </location>
</feature>
<dbReference type="InterPro" id="IPR036097">
    <property type="entry name" value="HisK_dim/P_sf"/>
</dbReference>
<dbReference type="PANTHER" id="PTHR43047">
    <property type="entry name" value="TWO-COMPONENT HISTIDINE PROTEIN KINASE"/>
    <property type="match status" value="1"/>
</dbReference>
<evidence type="ECO:0000256" key="6">
    <source>
        <dbReference type="ARBA" id="ARBA00022777"/>
    </source>
</evidence>
<proteinExistence type="inferred from homology"/>
<dbReference type="Pfam" id="PF02518">
    <property type="entry name" value="HATPase_c"/>
    <property type="match status" value="1"/>
</dbReference>
<dbReference type="Gene3D" id="3.30.565.10">
    <property type="entry name" value="Histidine kinase-like ATPase, C-terminal domain"/>
    <property type="match status" value="1"/>
</dbReference>
<dbReference type="PANTHER" id="PTHR43047:SF64">
    <property type="entry name" value="HISTIDINE KINASE CONTAINING CHEY-HOMOLOGOUS RECEIVER DOMAIN AND PAS DOMAIN-RELATED"/>
    <property type="match status" value="1"/>
</dbReference>
<keyword evidence="5" id="KW-0808">Transferase</keyword>
<dbReference type="SMART" id="SM00388">
    <property type="entry name" value="HisKA"/>
    <property type="match status" value="1"/>
</dbReference>
<dbReference type="FunFam" id="3.30.565.10:FF:000010">
    <property type="entry name" value="Sensor histidine kinase RcsC"/>
    <property type="match status" value="1"/>
</dbReference>